<feature type="region of interest" description="Disordered" evidence="1">
    <location>
        <begin position="87"/>
        <end position="143"/>
    </location>
</feature>
<feature type="region of interest" description="Disordered" evidence="1">
    <location>
        <begin position="158"/>
        <end position="252"/>
    </location>
</feature>
<feature type="compositionally biased region" description="Polar residues" evidence="1">
    <location>
        <begin position="218"/>
        <end position="234"/>
    </location>
</feature>
<feature type="region of interest" description="Disordered" evidence="1">
    <location>
        <begin position="1"/>
        <end position="42"/>
    </location>
</feature>
<feature type="compositionally biased region" description="Basic and acidic residues" evidence="1">
    <location>
        <begin position="110"/>
        <end position="142"/>
    </location>
</feature>
<dbReference type="AlphaFoldDB" id="A0AAD1XQR3"/>
<feature type="compositionally biased region" description="Polar residues" evidence="1">
    <location>
        <begin position="8"/>
        <end position="41"/>
    </location>
</feature>
<sequence>MSAKTEENSVLTKTSNQQPQNHKNPFVNVSSSLKSKTSQEGKCQFTLGKKLQDFMKNTKKKIEAKCLDIPEQNKIQGRAVYKAKRLVRTKHKNQQPEETKGRFRLIKPLNKPEEKYTKDTKKKLEITDKSDEELKRQPEKISVRGKYLPDLSKICVDPFCSKPDSEHTEDSRCVRTAPEELPNKHKEPLTPINIPDLPPDSLSNSPTTSKAKIPTPSHPTKSPKQMTPLSTLQPHSPPKSPKNALPGPNSPL</sequence>
<name>A0AAD1XQR3_EUPCR</name>
<comment type="caution">
    <text evidence="2">The sequence shown here is derived from an EMBL/GenBank/DDBJ whole genome shotgun (WGS) entry which is preliminary data.</text>
</comment>
<dbReference type="Proteomes" id="UP001295684">
    <property type="component" value="Unassembled WGS sequence"/>
</dbReference>
<evidence type="ECO:0000313" key="3">
    <source>
        <dbReference type="Proteomes" id="UP001295684"/>
    </source>
</evidence>
<protein>
    <submittedName>
        <fullName evidence="2">Uncharacterized protein</fullName>
    </submittedName>
</protein>
<accession>A0AAD1XQR3</accession>
<evidence type="ECO:0000313" key="2">
    <source>
        <dbReference type="EMBL" id="CAI2377205.1"/>
    </source>
</evidence>
<keyword evidence="3" id="KW-1185">Reference proteome</keyword>
<feature type="compositionally biased region" description="Low complexity" evidence="1">
    <location>
        <begin position="199"/>
        <end position="209"/>
    </location>
</feature>
<proteinExistence type="predicted"/>
<dbReference type="EMBL" id="CAMPGE010018826">
    <property type="protein sequence ID" value="CAI2377205.1"/>
    <property type="molecule type" value="Genomic_DNA"/>
</dbReference>
<feature type="compositionally biased region" description="Basic and acidic residues" evidence="1">
    <location>
        <begin position="163"/>
        <end position="188"/>
    </location>
</feature>
<organism evidence="2 3">
    <name type="scientific">Euplotes crassus</name>
    <dbReference type="NCBI Taxonomy" id="5936"/>
    <lineage>
        <taxon>Eukaryota</taxon>
        <taxon>Sar</taxon>
        <taxon>Alveolata</taxon>
        <taxon>Ciliophora</taxon>
        <taxon>Intramacronucleata</taxon>
        <taxon>Spirotrichea</taxon>
        <taxon>Hypotrichia</taxon>
        <taxon>Euplotida</taxon>
        <taxon>Euplotidae</taxon>
        <taxon>Moneuplotes</taxon>
    </lineage>
</organism>
<evidence type="ECO:0000256" key="1">
    <source>
        <dbReference type="SAM" id="MobiDB-lite"/>
    </source>
</evidence>
<gene>
    <name evidence="2" type="ORF">ECRASSUSDP1_LOCUS18588</name>
</gene>
<reference evidence="2" key="1">
    <citation type="submission" date="2023-07" db="EMBL/GenBank/DDBJ databases">
        <authorList>
            <consortium name="AG Swart"/>
            <person name="Singh M."/>
            <person name="Singh A."/>
            <person name="Seah K."/>
            <person name="Emmerich C."/>
        </authorList>
    </citation>
    <scope>NUCLEOTIDE SEQUENCE</scope>
    <source>
        <strain evidence="2">DP1</strain>
    </source>
</reference>